<dbReference type="SMART" id="SM00342">
    <property type="entry name" value="HTH_ARAC"/>
    <property type="match status" value="1"/>
</dbReference>
<dbReference type="SUPFAM" id="SSF46689">
    <property type="entry name" value="Homeodomain-like"/>
    <property type="match status" value="1"/>
</dbReference>
<keyword evidence="6" id="KW-1185">Reference proteome</keyword>
<evidence type="ECO:0000259" key="4">
    <source>
        <dbReference type="PROSITE" id="PS01124"/>
    </source>
</evidence>
<dbReference type="InterPro" id="IPR001387">
    <property type="entry name" value="Cro/C1-type_HTH"/>
</dbReference>
<dbReference type="PROSITE" id="PS01124">
    <property type="entry name" value="HTH_ARAC_FAMILY_2"/>
    <property type="match status" value="1"/>
</dbReference>
<dbReference type="Gene3D" id="1.10.10.60">
    <property type="entry name" value="Homeodomain-like"/>
    <property type="match status" value="2"/>
</dbReference>
<dbReference type="Pfam" id="PF12833">
    <property type="entry name" value="HTH_18"/>
    <property type="match status" value="1"/>
</dbReference>
<gene>
    <name evidence="5" type="ORF">SAMN05421740_105214</name>
</gene>
<accession>A0A1H7Q6L3</accession>
<dbReference type="PROSITE" id="PS00041">
    <property type="entry name" value="HTH_ARAC_FAMILY_1"/>
    <property type="match status" value="1"/>
</dbReference>
<keyword evidence="1" id="KW-0805">Transcription regulation</keyword>
<name>A0A1H7Q6L3_9SPHI</name>
<evidence type="ECO:0000256" key="2">
    <source>
        <dbReference type="ARBA" id="ARBA00023125"/>
    </source>
</evidence>
<dbReference type="GO" id="GO:0043565">
    <property type="term" value="F:sequence-specific DNA binding"/>
    <property type="evidence" value="ECO:0007669"/>
    <property type="project" value="InterPro"/>
</dbReference>
<dbReference type="CDD" id="cd00093">
    <property type="entry name" value="HTH_XRE"/>
    <property type="match status" value="1"/>
</dbReference>
<reference evidence="6" key="1">
    <citation type="submission" date="2016-10" db="EMBL/GenBank/DDBJ databases">
        <authorList>
            <person name="Varghese N."/>
            <person name="Submissions S."/>
        </authorList>
    </citation>
    <scope>NUCLEOTIDE SEQUENCE [LARGE SCALE GENOMIC DNA]</scope>
    <source>
        <strain evidence="6">Jip14</strain>
    </source>
</reference>
<proteinExistence type="predicted"/>
<dbReference type="EMBL" id="FNZR01000005">
    <property type="protein sequence ID" value="SEL43801.1"/>
    <property type="molecule type" value="Genomic_DNA"/>
</dbReference>
<organism evidence="5 6">
    <name type="scientific">Parapedobacter koreensis</name>
    <dbReference type="NCBI Taxonomy" id="332977"/>
    <lineage>
        <taxon>Bacteria</taxon>
        <taxon>Pseudomonadati</taxon>
        <taxon>Bacteroidota</taxon>
        <taxon>Sphingobacteriia</taxon>
        <taxon>Sphingobacteriales</taxon>
        <taxon>Sphingobacteriaceae</taxon>
        <taxon>Parapedobacter</taxon>
    </lineage>
</organism>
<evidence type="ECO:0000256" key="1">
    <source>
        <dbReference type="ARBA" id="ARBA00023015"/>
    </source>
</evidence>
<dbReference type="OrthoDB" id="511992at2"/>
<dbReference type="AlphaFoldDB" id="A0A1H7Q6L3"/>
<dbReference type="InterPro" id="IPR009057">
    <property type="entry name" value="Homeodomain-like_sf"/>
</dbReference>
<protein>
    <submittedName>
        <fullName evidence="5">Transcriptional regulator, AraC family</fullName>
    </submittedName>
</protein>
<evidence type="ECO:0000313" key="6">
    <source>
        <dbReference type="Proteomes" id="UP000198916"/>
    </source>
</evidence>
<sequence>MATQANTFFHGEAISAQKINDCLLEKTVYGGNDAFEDWHAHDYPSISLLVNGAYTEEIQGRNYQRIVGNLKYIEAGVTHRCRNYSANTRKINLTFSPFFLNELGMTEGSLKRLTDEPRRTKVSLLKLYHKLEYSRVSCADTLGAMFYDLFLSPSAPPRTKREKNLPLWAKRLREILEDEGHTPIHLEELARRVGVHPVTISRYFPVYFSATFTEFVQRIRIDKAMRTIKSTDASLTATAYACGFADQAHFTRTFKAITGFLPKQFSKL</sequence>
<evidence type="ECO:0000313" key="5">
    <source>
        <dbReference type="EMBL" id="SEL43801.1"/>
    </source>
</evidence>
<keyword evidence="3" id="KW-0804">Transcription</keyword>
<feature type="domain" description="HTH araC/xylS-type" evidence="4">
    <location>
        <begin position="170"/>
        <end position="268"/>
    </location>
</feature>
<dbReference type="PANTHER" id="PTHR43280:SF2">
    <property type="entry name" value="HTH-TYPE TRANSCRIPTIONAL REGULATOR EXSA"/>
    <property type="match status" value="1"/>
</dbReference>
<dbReference type="RefSeq" id="WP_090606323.1">
    <property type="nucleotide sequence ID" value="NZ_FNZR01000005.1"/>
</dbReference>
<dbReference type="Proteomes" id="UP000198916">
    <property type="component" value="Unassembled WGS sequence"/>
</dbReference>
<keyword evidence="2" id="KW-0238">DNA-binding</keyword>
<evidence type="ECO:0000256" key="3">
    <source>
        <dbReference type="ARBA" id="ARBA00023163"/>
    </source>
</evidence>
<dbReference type="InterPro" id="IPR018060">
    <property type="entry name" value="HTH_AraC"/>
</dbReference>
<dbReference type="GO" id="GO:0003700">
    <property type="term" value="F:DNA-binding transcription factor activity"/>
    <property type="evidence" value="ECO:0007669"/>
    <property type="project" value="InterPro"/>
</dbReference>
<dbReference type="InterPro" id="IPR018062">
    <property type="entry name" value="HTH_AraC-typ_CS"/>
</dbReference>
<dbReference type="PANTHER" id="PTHR43280">
    <property type="entry name" value="ARAC-FAMILY TRANSCRIPTIONAL REGULATOR"/>
    <property type="match status" value="1"/>
</dbReference>
<dbReference type="STRING" id="332977.SAMN05421740_105214"/>